<keyword evidence="2" id="KW-0413">Isomerase</keyword>
<feature type="domain" description="Trigger factor ribosome-binding bacterial" evidence="1">
    <location>
        <begin position="1"/>
        <end position="149"/>
    </location>
</feature>
<evidence type="ECO:0000313" key="2">
    <source>
        <dbReference type="EMBL" id="MPM06589.1"/>
    </source>
</evidence>
<dbReference type="Gene3D" id="3.30.70.1050">
    <property type="entry name" value="Trigger factor ribosome-binding domain"/>
    <property type="match status" value="1"/>
</dbReference>
<accession>A0A644WSB9</accession>
<dbReference type="EMBL" id="VSSQ01001243">
    <property type="protein sequence ID" value="MPM06589.1"/>
    <property type="molecule type" value="Genomic_DNA"/>
</dbReference>
<reference evidence="2" key="1">
    <citation type="submission" date="2019-08" db="EMBL/GenBank/DDBJ databases">
        <authorList>
            <person name="Kucharzyk K."/>
            <person name="Murdoch R.W."/>
            <person name="Higgins S."/>
            <person name="Loffler F."/>
        </authorList>
    </citation>
    <scope>NUCLEOTIDE SEQUENCE</scope>
</reference>
<dbReference type="InterPro" id="IPR005215">
    <property type="entry name" value="Trig_fac"/>
</dbReference>
<dbReference type="PANTHER" id="PTHR30560">
    <property type="entry name" value="TRIGGER FACTOR CHAPERONE AND PEPTIDYL-PROLYL CIS/TRANS ISOMERASE"/>
    <property type="match status" value="1"/>
</dbReference>
<dbReference type="InterPro" id="IPR037041">
    <property type="entry name" value="Trigger_fac_C_sf"/>
</dbReference>
<gene>
    <name evidence="2" type="primary">tig_21</name>
    <name evidence="2" type="ORF">SDC9_52890</name>
</gene>
<dbReference type="PIRSF" id="PIRSF003095">
    <property type="entry name" value="Trigger_factor"/>
    <property type="match status" value="1"/>
</dbReference>
<dbReference type="GO" id="GO:0015031">
    <property type="term" value="P:protein transport"/>
    <property type="evidence" value="ECO:0007669"/>
    <property type="project" value="InterPro"/>
</dbReference>
<protein>
    <submittedName>
        <fullName evidence="2">Trigger factor</fullName>
        <ecNumber evidence="2">5.2.1.8</ecNumber>
    </submittedName>
</protein>
<dbReference type="InterPro" id="IPR036611">
    <property type="entry name" value="Trigger_fac_ribosome-bd_sf"/>
</dbReference>
<dbReference type="SUPFAM" id="SSF109998">
    <property type="entry name" value="Triger factor/SurA peptide-binding domain-like"/>
    <property type="match status" value="1"/>
</dbReference>
<name>A0A644WSB9_9ZZZZ</name>
<dbReference type="NCBIfam" id="TIGR00115">
    <property type="entry name" value="tig"/>
    <property type="match status" value="1"/>
</dbReference>
<dbReference type="InterPro" id="IPR008881">
    <property type="entry name" value="Trigger_fac_ribosome-bd_bac"/>
</dbReference>
<dbReference type="GO" id="GO:0003755">
    <property type="term" value="F:peptidyl-prolyl cis-trans isomerase activity"/>
    <property type="evidence" value="ECO:0007669"/>
    <property type="project" value="UniProtKB-EC"/>
</dbReference>
<comment type="caution">
    <text evidence="2">The sequence shown here is derived from an EMBL/GenBank/DDBJ whole genome shotgun (WGS) entry which is preliminary data.</text>
</comment>
<proteinExistence type="predicted"/>
<dbReference type="AlphaFoldDB" id="A0A644WSB9"/>
<evidence type="ECO:0000259" key="1">
    <source>
        <dbReference type="Pfam" id="PF05697"/>
    </source>
</evidence>
<dbReference type="EC" id="5.2.1.8" evidence="2"/>
<dbReference type="SUPFAM" id="SSF102735">
    <property type="entry name" value="Trigger factor ribosome-binding domain"/>
    <property type="match status" value="1"/>
</dbReference>
<sequence>MNFEFEKTGDLTASLKTNIEPADYQPKVEEKLRDYRRKASMPGFRPGKVPFGVIKKMYGNSVLADEVLHLASEAVYNYLEENKVSYILSPMMDEDSARLTEWNEGNTFTFRFDVALEPEFEPAADKTLTFTKYEISHDETDVEKYLDEIRERYGKFEKADSVTEKSFVSAQMVETENGEKKEGGIEKFIHLRINTLPEHARKFFIGKKPEDSFTFDAEKDFPDADERTEIFNMTIEDARKMSGEFKVTLNSVLSITPAELNEQLYAQVFPDRHIESEDQLREIIRQDVKGTYEKEARKQFYFDVQKELKTKFDFTLPEEFLKKFIRTRSEKELTEEDIEKGYPFYADEMKWQLIENKLIKKYDLVVTRDAIRDHLKELLGLGDMDGNDPEVKAKIDQVYDIISQEKERFNNLVDNMTDERLIKLFEENCNVETKQMNWKDFLNLVNEKN</sequence>
<dbReference type="Pfam" id="PF05697">
    <property type="entry name" value="Trigger_N"/>
    <property type="match status" value="1"/>
</dbReference>
<dbReference type="GO" id="GO:0043335">
    <property type="term" value="P:protein unfolding"/>
    <property type="evidence" value="ECO:0007669"/>
    <property type="project" value="TreeGrafter"/>
</dbReference>
<dbReference type="PANTHER" id="PTHR30560:SF3">
    <property type="entry name" value="TRIGGER FACTOR-LIKE PROTEIN TIG, CHLOROPLASTIC"/>
    <property type="match status" value="1"/>
</dbReference>
<dbReference type="InterPro" id="IPR027304">
    <property type="entry name" value="Trigger_fact/SurA_dom_sf"/>
</dbReference>
<dbReference type="Gene3D" id="1.10.3120.10">
    <property type="entry name" value="Trigger factor, C-terminal domain"/>
    <property type="match status" value="1"/>
</dbReference>
<dbReference type="GO" id="GO:0043022">
    <property type="term" value="F:ribosome binding"/>
    <property type="evidence" value="ECO:0007669"/>
    <property type="project" value="TreeGrafter"/>
</dbReference>
<dbReference type="GO" id="GO:0051083">
    <property type="term" value="P:'de novo' cotranslational protein folding"/>
    <property type="evidence" value="ECO:0007669"/>
    <property type="project" value="TreeGrafter"/>
</dbReference>
<organism evidence="2">
    <name type="scientific">bioreactor metagenome</name>
    <dbReference type="NCBI Taxonomy" id="1076179"/>
    <lineage>
        <taxon>unclassified sequences</taxon>
        <taxon>metagenomes</taxon>
        <taxon>ecological metagenomes</taxon>
    </lineage>
</organism>
<dbReference type="GO" id="GO:0044183">
    <property type="term" value="F:protein folding chaperone"/>
    <property type="evidence" value="ECO:0007669"/>
    <property type="project" value="TreeGrafter"/>
</dbReference>